<dbReference type="WBParaSite" id="SSTP_0000553300.1">
    <property type="protein sequence ID" value="SSTP_0000553300.1"/>
    <property type="gene ID" value="SSTP_0000553300"/>
</dbReference>
<reference evidence="3" key="1">
    <citation type="submission" date="2015-08" db="UniProtKB">
        <authorList>
            <consortium name="WormBaseParasite"/>
        </authorList>
    </citation>
    <scope>IDENTIFICATION</scope>
</reference>
<evidence type="ECO:0000313" key="2">
    <source>
        <dbReference type="Proteomes" id="UP000035681"/>
    </source>
</evidence>
<feature type="compositionally biased region" description="Basic residues" evidence="1">
    <location>
        <begin position="1"/>
        <end position="10"/>
    </location>
</feature>
<protein>
    <submittedName>
        <fullName evidence="3">Non-specific serine/threonine protein kinase</fullName>
    </submittedName>
</protein>
<feature type="region of interest" description="Disordered" evidence="1">
    <location>
        <begin position="1"/>
        <end position="32"/>
    </location>
</feature>
<sequence>MASRNRSRSGLRKDSNTFNKNTNQPLEDLSAISDGRRDTLQTTINKTGYLGDISSAATIAKDKTVNDINMKAVEDKIESTYSKSNWDSTVPCKKLYNDYDKKYQSCCIDDTTNGTLLFNNTEGRDTTINFGQKLESFKGSTLRSFLPTNSSSDEETVKVPETKRFLPRRRSKSISKKISKNDNNQLDINTSKLSNITQKRGIKVNESTTEDLVEQTYTTTYSQQTTMGLYSEFKNDYENLLDCSKVLGEVSTTNKDKSNIQAPIENKPTKSKKSDRVQPSPIPKEERTEITDISSSCLKNSYSRDKKNISSKYNRLTLAEQLERTFKNNDISTSVNNLKASNYVGDQFNHTYRNSLEDTIPNLNIKCIANSTTIDESTKGTFYDDSETQKIQTPYLSRTFVKNLGYSSIPSETEKNETVVMKHQFLLDNDCSTEMVRYCSNTKTATGINTPTIITDIGIKKSEFTSDNNIISTTNTQDIYSIDDDNETTNLKNPTRNETFTKPAEVLNKTVNVPTKGQINSTMELQETQKIETKPYIDPSIIDDFRDEMIQSVNDVCDFLSQKVKNNTAVNLVEERFMENARFLYKFFFHSCREIN</sequence>
<feature type="region of interest" description="Disordered" evidence="1">
    <location>
        <begin position="257"/>
        <end position="293"/>
    </location>
</feature>
<accession>A0A0K0E7Q8</accession>
<keyword evidence="2" id="KW-1185">Reference proteome</keyword>
<organism evidence="3">
    <name type="scientific">Strongyloides stercoralis</name>
    <name type="common">Threadworm</name>
    <dbReference type="NCBI Taxonomy" id="6248"/>
    <lineage>
        <taxon>Eukaryota</taxon>
        <taxon>Metazoa</taxon>
        <taxon>Ecdysozoa</taxon>
        <taxon>Nematoda</taxon>
        <taxon>Chromadorea</taxon>
        <taxon>Rhabditida</taxon>
        <taxon>Tylenchina</taxon>
        <taxon>Panagrolaimomorpha</taxon>
        <taxon>Strongyloidoidea</taxon>
        <taxon>Strongyloididae</taxon>
        <taxon>Strongyloides</taxon>
    </lineage>
</organism>
<dbReference type="WBParaSite" id="TCONS_00001293.p1">
    <property type="protein sequence ID" value="TCONS_00001293.p1"/>
    <property type="gene ID" value="XLOC_001197"/>
</dbReference>
<dbReference type="Proteomes" id="UP000035681">
    <property type="component" value="Unplaced"/>
</dbReference>
<evidence type="ECO:0000313" key="3">
    <source>
        <dbReference type="WBParaSite" id="SSTP_0000553300.1"/>
    </source>
</evidence>
<proteinExistence type="predicted"/>
<feature type="compositionally biased region" description="Polar residues" evidence="1">
    <location>
        <begin position="16"/>
        <end position="25"/>
    </location>
</feature>
<name>A0A0K0E7Q8_STRER</name>
<evidence type="ECO:0000256" key="1">
    <source>
        <dbReference type="SAM" id="MobiDB-lite"/>
    </source>
</evidence>
<dbReference type="AlphaFoldDB" id="A0A0K0E7Q8"/>